<dbReference type="EMBL" id="JTDY01000788">
    <property type="protein sequence ID" value="KOB75870.1"/>
    <property type="molecule type" value="Genomic_DNA"/>
</dbReference>
<feature type="transmembrane region" description="Helical" evidence="2">
    <location>
        <begin position="92"/>
        <end position="115"/>
    </location>
</feature>
<evidence type="ECO:0000256" key="2">
    <source>
        <dbReference type="SAM" id="Phobius"/>
    </source>
</evidence>
<evidence type="ECO:0000256" key="1">
    <source>
        <dbReference type="SAM" id="MobiDB-lite"/>
    </source>
</evidence>
<dbReference type="AlphaFoldDB" id="A0A0L7LKB3"/>
<dbReference type="STRING" id="104452.A0A0L7LKB3"/>
<feature type="compositionally biased region" description="Low complexity" evidence="1">
    <location>
        <begin position="207"/>
        <end position="219"/>
    </location>
</feature>
<dbReference type="PANTHER" id="PTHR20992">
    <property type="entry name" value="AT15442P-RELATED"/>
    <property type="match status" value="1"/>
</dbReference>
<keyword evidence="4" id="KW-1185">Reference proteome</keyword>
<reference evidence="3 4" key="1">
    <citation type="journal article" date="2015" name="Genome Biol. Evol.">
        <title>The genome of winter moth (Operophtera brumata) provides a genomic perspective on sexual dimorphism and phenology.</title>
        <authorList>
            <person name="Derks M.F."/>
            <person name="Smit S."/>
            <person name="Salis L."/>
            <person name="Schijlen E."/>
            <person name="Bossers A."/>
            <person name="Mateman C."/>
            <person name="Pijl A.S."/>
            <person name="de Ridder D."/>
            <person name="Groenen M.A."/>
            <person name="Visser M.E."/>
            <person name="Megens H.J."/>
        </authorList>
    </citation>
    <scope>NUCLEOTIDE SEQUENCE [LARGE SCALE GENOMIC DNA]</scope>
    <source>
        <strain evidence="3">WM2013NL</strain>
        <tissue evidence="3">Head and thorax</tissue>
    </source>
</reference>
<evidence type="ECO:0000313" key="3">
    <source>
        <dbReference type="EMBL" id="KOB75870.1"/>
    </source>
</evidence>
<comment type="caution">
    <text evidence="3">The sequence shown here is derived from an EMBL/GenBank/DDBJ whole genome shotgun (WGS) entry which is preliminary data.</text>
</comment>
<proteinExistence type="predicted"/>
<protein>
    <submittedName>
        <fullName evidence="3">Putative conserved plasma membrane protein</fullName>
    </submittedName>
</protein>
<feature type="transmembrane region" description="Helical" evidence="2">
    <location>
        <begin position="63"/>
        <end position="80"/>
    </location>
</feature>
<keyword evidence="2" id="KW-1133">Transmembrane helix</keyword>
<dbReference type="Proteomes" id="UP000037510">
    <property type="component" value="Unassembled WGS sequence"/>
</dbReference>
<name>A0A0L7LKB3_OPEBR</name>
<organism evidence="3 4">
    <name type="scientific">Operophtera brumata</name>
    <name type="common">Winter moth</name>
    <name type="synonym">Phalaena brumata</name>
    <dbReference type="NCBI Taxonomy" id="104452"/>
    <lineage>
        <taxon>Eukaryota</taxon>
        <taxon>Metazoa</taxon>
        <taxon>Ecdysozoa</taxon>
        <taxon>Arthropoda</taxon>
        <taxon>Hexapoda</taxon>
        <taxon>Insecta</taxon>
        <taxon>Pterygota</taxon>
        <taxon>Neoptera</taxon>
        <taxon>Endopterygota</taxon>
        <taxon>Lepidoptera</taxon>
        <taxon>Glossata</taxon>
        <taxon>Ditrysia</taxon>
        <taxon>Geometroidea</taxon>
        <taxon>Geometridae</taxon>
        <taxon>Larentiinae</taxon>
        <taxon>Operophtera</taxon>
    </lineage>
</organism>
<accession>A0A0L7LKB3</accession>
<dbReference type="InterPro" id="IPR005240">
    <property type="entry name" value="DUF389"/>
</dbReference>
<keyword evidence="2" id="KW-0472">Membrane</keyword>
<keyword evidence="2" id="KW-0812">Transmembrane</keyword>
<feature type="region of interest" description="Disordered" evidence="1">
    <location>
        <begin position="190"/>
        <end position="278"/>
    </location>
</feature>
<evidence type="ECO:0000313" key="4">
    <source>
        <dbReference type="Proteomes" id="UP000037510"/>
    </source>
</evidence>
<sequence length="278" mass="30917">MVGVTHELLGLLLCLVIGFIFGLAVCAVDSQCEYRSLWVGMLIAIPSGAGVALAVLGDYTASLVGGLLWAMSLFRLISPNDMSWRVGQPSELALLGTRSLCLTLINILSIFLAGVKQVRPLERRDITWWRANKNRLQASKKGQNLTAWEIYSKWSNDPTEEKSMDPQTQSDTVTFRRPHVLQRMKAQSLESCLPNGQMDENYQPLYSSETTSESQNSENSSKEPIGLKTQTDHPDFNSLDYNFGSQNKEPEEKLPTLEPSLSFTVDSKRNGIPTFLVG</sequence>
<feature type="region of interest" description="Disordered" evidence="1">
    <location>
        <begin position="156"/>
        <end position="176"/>
    </location>
</feature>
<gene>
    <name evidence="3" type="ORF">OBRU01_06744</name>
</gene>
<dbReference type="PANTHER" id="PTHR20992:SF9">
    <property type="entry name" value="AT15442P-RELATED"/>
    <property type="match status" value="1"/>
</dbReference>
<feature type="transmembrane region" description="Helical" evidence="2">
    <location>
        <begin position="36"/>
        <end position="56"/>
    </location>
</feature>